<proteinExistence type="evidence at transcript level"/>
<dbReference type="PANTHER" id="PTHR46861">
    <property type="entry name" value="TUMOR NECROSIS FACTOR RECEPTOR SUPERFAMILY MEMBER 1A"/>
    <property type="match status" value="1"/>
</dbReference>
<dbReference type="SMART" id="SM00005">
    <property type="entry name" value="DEATH"/>
    <property type="match status" value="1"/>
</dbReference>
<keyword evidence="3" id="KW-0677">Repeat</keyword>
<keyword evidence="7" id="KW-0812">Transmembrane</keyword>
<keyword evidence="7" id="KW-1133">Transmembrane helix</keyword>
<sequence>CSSWADHKIGVHYHKNTVCGCRDGHYKEKLASDKYECRPCTQCNNVLKTCHEFNDTICKCDADFYFSFEEKRCLSCTSCTNGEGDLCSTQCLTKPVVTTKEPPETNHAAVVPAIVFGVAFIVITALFVAYLIKSQRKKNRSFYSQVSETGSPSSHDELVTSKDHCVPSVVTVCPVTNGSALPDCVRNAGNIKLPNDSETLYKVVDAVPAARWKEFVRRLGLPDSCIERLYYENRHFYREAQYEMIKCWCLKKGQSGATIEVIYKVLTEMDLSGCAE</sequence>
<keyword evidence="1" id="KW-0053">Apoptosis</keyword>
<dbReference type="GO" id="GO:0043120">
    <property type="term" value="F:tumor necrosis factor binding"/>
    <property type="evidence" value="ECO:0007669"/>
    <property type="project" value="TreeGrafter"/>
</dbReference>
<dbReference type="PROSITE" id="PS50017">
    <property type="entry name" value="DEATH_DOMAIN"/>
    <property type="match status" value="1"/>
</dbReference>
<dbReference type="InterPro" id="IPR001368">
    <property type="entry name" value="TNFR/NGFR_Cys_rich_reg"/>
</dbReference>
<protein>
    <submittedName>
        <fullName evidence="10">TNFRSF1A</fullName>
    </submittedName>
</protein>
<accession>A0A0M3MZK0</accession>
<evidence type="ECO:0000313" key="10">
    <source>
        <dbReference type="EMBL" id="AKL90476.1"/>
    </source>
</evidence>
<dbReference type="InterPro" id="IPR052493">
    <property type="entry name" value="TNFRSF1A"/>
</dbReference>
<dbReference type="InterPro" id="IPR000488">
    <property type="entry name" value="Death_dom"/>
</dbReference>
<evidence type="ECO:0000256" key="6">
    <source>
        <dbReference type="PROSITE-ProRule" id="PRU00206"/>
    </source>
</evidence>
<organism evidence="10">
    <name type="scientific">Protopterus dolloi</name>
    <name type="common">Slender lungfish</name>
    <dbReference type="NCBI Taxonomy" id="27779"/>
    <lineage>
        <taxon>Eukaryota</taxon>
        <taxon>Metazoa</taxon>
        <taxon>Chordata</taxon>
        <taxon>Craniata</taxon>
        <taxon>Vertebrata</taxon>
        <taxon>Euteleostomi</taxon>
        <taxon>Dipnomorpha</taxon>
        <taxon>Ceratodontiformes</taxon>
        <taxon>Lepidosirenoidei</taxon>
        <taxon>Protopteridae</taxon>
        <taxon>Protopterus</taxon>
    </lineage>
</organism>
<evidence type="ECO:0000259" key="8">
    <source>
        <dbReference type="PROSITE" id="PS50017"/>
    </source>
</evidence>
<evidence type="ECO:0000256" key="1">
    <source>
        <dbReference type="ARBA" id="ARBA00022703"/>
    </source>
</evidence>
<dbReference type="GO" id="GO:0043235">
    <property type="term" value="C:receptor complex"/>
    <property type="evidence" value="ECO:0007669"/>
    <property type="project" value="TreeGrafter"/>
</dbReference>
<keyword evidence="2" id="KW-0732">Signal</keyword>
<name>A0A0M3MZK0_PRODO</name>
<dbReference type="Gene3D" id="1.10.533.10">
    <property type="entry name" value="Death Domain, Fas"/>
    <property type="match status" value="1"/>
</dbReference>
<dbReference type="GO" id="GO:0005031">
    <property type="term" value="F:tumor necrosis factor receptor activity"/>
    <property type="evidence" value="ECO:0007669"/>
    <property type="project" value="TreeGrafter"/>
</dbReference>
<dbReference type="CDD" id="cd08313">
    <property type="entry name" value="Death_TNFR1"/>
    <property type="match status" value="1"/>
</dbReference>
<dbReference type="GO" id="GO:0045121">
    <property type="term" value="C:membrane raft"/>
    <property type="evidence" value="ECO:0007669"/>
    <property type="project" value="TreeGrafter"/>
</dbReference>
<dbReference type="EMBL" id="KP196343">
    <property type="protein sequence ID" value="AKL90476.1"/>
    <property type="molecule type" value="mRNA"/>
</dbReference>
<feature type="domain" description="Death" evidence="8">
    <location>
        <begin position="197"/>
        <end position="276"/>
    </location>
</feature>
<dbReference type="GO" id="GO:0006954">
    <property type="term" value="P:inflammatory response"/>
    <property type="evidence" value="ECO:0007669"/>
    <property type="project" value="TreeGrafter"/>
</dbReference>
<evidence type="ECO:0000256" key="4">
    <source>
        <dbReference type="ARBA" id="ARBA00023157"/>
    </source>
</evidence>
<dbReference type="InterPro" id="IPR033994">
    <property type="entry name" value="TNFRSF1A_death"/>
</dbReference>
<dbReference type="InterPro" id="IPR011029">
    <property type="entry name" value="DEATH-like_dom_sf"/>
</dbReference>
<dbReference type="Pfam" id="PF00531">
    <property type="entry name" value="Death"/>
    <property type="match status" value="1"/>
</dbReference>
<keyword evidence="4" id="KW-1015">Disulfide bond</keyword>
<keyword evidence="5" id="KW-0325">Glycoprotein</keyword>
<dbReference type="GO" id="GO:0006915">
    <property type="term" value="P:apoptotic process"/>
    <property type="evidence" value="ECO:0007669"/>
    <property type="project" value="UniProtKB-KW"/>
</dbReference>
<feature type="repeat" description="TNFR-Cys" evidence="6">
    <location>
        <begin position="20"/>
        <end position="58"/>
    </location>
</feature>
<dbReference type="PANTHER" id="PTHR46861:SF1">
    <property type="entry name" value="TUMOR NECROSIS FACTOR RECEPTOR SUPERFAMILY MEMBER 1A"/>
    <property type="match status" value="1"/>
</dbReference>
<comment type="caution">
    <text evidence="6">Lacks conserved residue(s) required for the propagation of feature annotation.</text>
</comment>
<keyword evidence="7" id="KW-0472">Membrane</keyword>
<feature type="domain" description="TNFR-Cys" evidence="9">
    <location>
        <begin position="20"/>
        <end position="58"/>
    </location>
</feature>
<evidence type="ECO:0000256" key="5">
    <source>
        <dbReference type="ARBA" id="ARBA00023180"/>
    </source>
</evidence>
<evidence type="ECO:0000259" key="9">
    <source>
        <dbReference type="PROSITE" id="PS50050"/>
    </source>
</evidence>
<evidence type="ECO:0000256" key="3">
    <source>
        <dbReference type="ARBA" id="ARBA00022737"/>
    </source>
</evidence>
<evidence type="ECO:0000256" key="2">
    <source>
        <dbReference type="ARBA" id="ARBA00022729"/>
    </source>
</evidence>
<feature type="transmembrane region" description="Helical" evidence="7">
    <location>
        <begin position="109"/>
        <end position="132"/>
    </location>
</feature>
<dbReference type="Gene3D" id="2.10.50.10">
    <property type="entry name" value="Tumor Necrosis Factor Receptor, subunit A, domain 2"/>
    <property type="match status" value="1"/>
</dbReference>
<dbReference type="PROSITE" id="PS50050">
    <property type="entry name" value="TNFR_NGFR_2"/>
    <property type="match status" value="1"/>
</dbReference>
<evidence type="ECO:0000256" key="7">
    <source>
        <dbReference type="SAM" id="Phobius"/>
    </source>
</evidence>
<feature type="non-terminal residue" evidence="10">
    <location>
        <position position="276"/>
    </location>
</feature>
<feature type="non-terminal residue" evidence="10">
    <location>
        <position position="1"/>
    </location>
</feature>
<dbReference type="AlphaFoldDB" id="A0A0M3MZK0"/>
<reference evidence="10" key="1">
    <citation type="journal article" date="2015" name="Curr. Biol.">
        <title>African Lungfish Reveal the Evolutionary Origins of Organized Mucosal Lymphoid Tissue in Vertebrates.</title>
        <authorList>
            <person name="Tacchi L."/>
            <person name="Larragoite E.T."/>
            <person name="Munoz P."/>
            <person name="Amemiya C.T."/>
            <person name="Salinas I."/>
        </authorList>
    </citation>
    <scope>NUCLEOTIDE SEQUENCE</scope>
</reference>
<dbReference type="SUPFAM" id="SSF47986">
    <property type="entry name" value="DEATH domain"/>
    <property type="match status" value="1"/>
</dbReference>